<dbReference type="EMBL" id="FR695864">
    <property type="protein sequence ID" value="CBX27041.1"/>
    <property type="molecule type" value="Genomic_DNA"/>
</dbReference>
<keyword evidence="2" id="KW-0408">Iron</keyword>
<dbReference type="Pfam" id="PF13534">
    <property type="entry name" value="Fer4_17"/>
    <property type="match status" value="1"/>
</dbReference>
<accession>E1Y8Z7</accession>
<dbReference type="InterPro" id="IPR017896">
    <property type="entry name" value="4Fe4S_Fe-S-bd"/>
</dbReference>
<dbReference type="PROSITE" id="PS00198">
    <property type="entry name" value="4FE4S_FER_1"/>
    <property type="match status" value="1"/>
</dbReference>
<dbReference type="InterPro" id="IPR017900">
    <property type="entry name" value="4Fe4S_Fe_S_CS"/>
</dbReference>
<evidence type="ECO:0000256" key="1">
    <source>
        <dbReference type="ARBA" id="ARBA00022723"/>
    </source>
</evidence>
<keyword evidence="3" id="KW-0411">Iron-sulfur</keyword>
<evidence type="ECO:0000259" key="4">
    <source>
        <dbReference type="PROSITE" id="PS51379"/>
    </source>
</evidence>
<keyword evidence="1" id="KW-0479">Metal-binding</keyword>
<evidence type="ECO:0000313" key="5">
    <source>
        <dbReference type="EMBL" id="CBX27041.1"/>
    </source>
</evidence>
<evidence type="ECO:0000256" key="2">
    <source>
        <dbReference type="ARBA" id="ARBA00023004"/>
    </source>
</evidence>
<dbReference type="GO" id="GO:0046872">
    <property type="term" value="F:metal ion binding"/>
    <property type="evidence" value="ECO:0007669"/>
    <property type="project" value="UniProtKB-KW"/>
</dbReference>
<name>E1Y8Z7_9BACT</name>
<dbReference type="Gene3D" id="1.10.1060.10">
    <property type="entry name" value="Alpha-helical ferredoxin"/>
    <property type="match status" value="1"/>
</dbReference>
<dbReference type="GO" id="GO:0051536">
    <property type="term" value="F:iron-sulfur cluster binding"/>
    <property type="evidence" value="ECO:0007669"/>
    <property type="project" value="UniProtKB-KW"/>
</dbReference>
<reference evidence="5" key="1">
    <citation type="journal article" date="2011" name="Environ. Microbiol.">
        <title>Genomic insights into the metabolic potential of the polycyclic aromatic hydrocarbon degrading sulfate-reducing Deltaproteobacterium N47.</title>
        <authorList>
            <person name="Bergmann F."/>
            <person name="Selesi D."/>
            <person name="Weinmaier T."/>
            <person name="Tischler P."/>
            <person name="Rattei T."/>
            <person name="Meckenstock R.U."/>
        </authorList>
    </citation>
    <scope>NUCLEOTIDE SEQUENCE</scope>
</reference>
<dbReference type="InterPro" id="IPR009051">
    <property type="entry name" value="Helical_ferredxn"/>
</dbReference>
<dbReference type="PROSITE" id="PS51379">
    <property type="entry name" value="4FE4S_FER_2"/>
    <property type="match status" value="1"/>
</dbReference>
<organism evidence="5">
    <name type="scientific">uncultured Desulfobacterium sp</name>
    <dbReference type="NCBI Taxonomy" id="201089"/>
    <lineage>
        <taxon>Bacteria</taxon>
        <taxon>Pseudomonadati</taxon>
        <taxon>Thermodesulfobacteriota</taxon>
        <taxon>Desulfobacteria</taxon>
        <taxon>Desulfobacterales</taxon>
        <taxon>Desulfobacteriaceae</taxon>
        <taxon>Desulfobacterium</taxon>
        <taxon>environmental samples</taxon>
    </lineage>
</organism>
<sequence>MNSPYSIKTESSVKTQDYALQQELQTVSLQCTNCKLCQKECEFLRQYGKPKEIAETFDLTNKTFKTMAFECSLCGLCAAVCPVNVNPVSMFLEMRREAARQGSGVFQEHSGILAYEKKGTSKLFSWYGLPEGCDTIFFPGCTLPGTRADRTLALFELIQQKNPLRWNSSGLLHQAIS</sequence>
<dbReference type="SUPFAM" id="SSF46548">
    <property type="entry name" value="alpha-helical ferredoxin"/>
    <property type="match status" value="1"/>
</dbReference>
<dbReference type="AlphaFoldDB" id="E1Y8Z7"/>
<evidence type="ECO:0000256" key="3">
    <source>
        <dbReference type="ARBA" id="ARBA00023014"/>
    </source>
</evidence>
<proteinExistence type="predicted"/>
<protein>
    <recommendedName>
        <fullName evidence="4">4Fe-4S ferredoxin-type domain-containing protein</fullName>
    </recommendedName>
</protein>
<feature type="domain" description="4Fe-4S ferredoxin-type" evidence="4">
    <location>
        <begin position="62"/>
        <end position="91"/>
    </location>
</feature>
<gene>
    <name evidence="5" type="ORF">N47_A10700</name>
</gene>